<protein>
    <submittedName>
        <fullName evidence="3">Alpha-D-kanosaminyltransferase</fullName>
        <ecNumber evidence="3">2.4.1.301</ecNumber>
    </submittedName>
</protein>
<gene>
    <name evidence="3" type="primary">kanE_1</name>
    <name evidence="3" type="ORF">HRbin17_00090</name>
</gene>
<dbReference type="EC" id="2.4.1.301" evidence="3"/>
<reference evidence="4" key="1">
    <citation type="submission" date="2017-09" db="EMBL/GenBank/DDBJ databases">
        <title>Metaegenomics of thermophilic ammonia-oxidizing enrichment culture.</title>
        <authorList>
            <person name="Kato S."/>
            <person name="Suzuki K."/>
        </authorList>
    </citation>
    <scope>NUCLEOTIDE SEQUENCE [LARGE SCALE GENOMIC DNA]</scope>
</reference>
<evidence type="ECO:0000259" key="1">
    <source>
        <dbReference type="Pfam" id="PF00534"/>
    </source>
</evidence>
<keyword evidence="3" id="KW-0808">Transferase</keyword>
<evidence type="ECO:0000259" key="2">
    <source>
        <dbReference type="Pfam" id="PF13439"/>
    </source>
</evidence>
<keyword evidence="3" id="KW-0328">Glycosyltransferase</keyword>
<proteinExistence type="predicted"/>
<dbReference type="GO" id="GO:0016757">
    <property type="term" value="F:glycosyltransferase activity"/>
    <property type="evidence" value="ECO:0007669"/>
    <property type="project" value="UniProtKB-KW"/>
</dbReference>
<dbReference type="InterPro" id="IPR001296">
    <property type="entry name" value="Glyco_trans_1"/>
</dbReference>
<sequence length="373" mass="42581">MHLAMVTSWRVPCGIARYTEELVGALQQLPNCQVTVLPAGPQVWQADGRKVGWWWERSYWCEVARYANDADLVHVQFAPHFFGGFRPLRNLLPFFLSRLRRPTVVTVHEVDVTGHSFQGAFKRWMQRRWWRACLVRRLIATTHFVAEQLRRLGYEAVTVIPMWVPALPHRPSTQAAKERLGVTDKFVLVAFGFIGARRNYEMLLEALPQLPKDTLLVLAGGPHPLDRSGYYARLMQRLSEHPLRQRVFVTGYLPDEAVDEWLAAADVVLAPFQQLSGSASVMRALAHEKPIIASDLPPLRELAEASGALLLVPNDPTAWVAAIERLRTDAEEKRRLMDAARSFARRQTVVHVAQRHWLVYADILTEQGHRSRQ</sequence>
<dbReference type="PANTHER" id="PTHR46401">
    <property type="entry name" value="GLYCOSYLTRANSFERASE WBBK-RELATED"/>
    <property type="match status" value="1"/>
</dbReference>
<dbReference type="Pfam" id="PF13439">
    <property type="entry name" value="Glyco_transf_4"/>
    <property type="match status" value="1"/>
</dbReference>
<feature type="domain" description="Glycosyltransferase subfamily 4-like N-terminal" evidence="2">
    <location>
        <begin position="14"/>
        <end position="164"/>
    </location>
</feature>
<dbReference type="Pfam" id="PF00534">
    <property type="entry name" value="Glycos_transf_1"/>
    <property type="match status" value="1"/>
</dbReference>
<dbReference type="PANTHER" id="PTHR46401:SF8">
    <property type="entry name" value="BLL6006 PROTEIN"/>
    <property type="match status" value="1"/>
</dbReference>
<dbReference type="Gene3D" id="3.40.50.2000">
    <property type="entry name" value="Glycogen Phosphorylase B"/>
    <property type="match status" value="2"/>
</dbReference>
<dbReference type="Proteomes" id="UP000236173">
    <property type="component" value="Unassembled WGS sequence"/>
</dbReference>
<dbReference type="InterPro" id="IPR028098">
    <property type="entry name" value="Glyco_trans_4-like_N"/>
</dbReference>
<dbReference type="AlphaFoldDB" id="A0A2H5X8T2"/>
<comment type="caution">
    <text evidence="3">The sequence shown here is derived from an EMBL/GenBank/DDBJ whole genome shotgun (WGS) entry which is preliminary data.</text>
</comment>
<accession>A0A2H5X8T2</accession>
<name>A0A2H5X8T2_9BACT</name>
<feature type="domain" description="Glycosyl transferase family 1" evidence="1">
    <location>
        <begin position="180"/>
        <end position="342"/>
    </location>
</feature>
<organism evidence="3 4">
    <name type="scientific">Candidatus Fervidibacter japonicus</name>
    <dbReference type="NCBI Taxonomy" id="2035412"/>
    <lineage>
        <taxon>Bacteria</taxon>
        <taxon>Candidatus Fervidibacterota</taxon>
        <taxon>Candidatus Fervidibacter</taxon>
    </lineage>
</organism>
<evidence type="ECO:0000313" key="4">
    <source>
        <dbReference type="Proteomes" id="UP000236173"/>
    </source>
</evidence>
<evidence type="ECO:0000313" key="3">
    <source>
        <dbReference type="EMBL" id="GBC97602.1"/>
    </source>
</evidence>
<dbReference type="EMBL" id="BEHT01000001">
    <property type="protein sequence ID" value="GBC97602.1"/>
    <property type="molecule type" value="Genomic_DNA"/>
</dbReference>
<dbReference type="SUPFAM" id="SSF53756">
    <property type="entry name" value="UDP-Glycosyltransferase/glycogen phosphorylase"/>
    <property type="match status" value="1"/>
</dbReference>